<gene>
    <name evidence="13" type="ORF">CBF27_05525</name>
</gene>
<dbReference type="PANTHER" id="PTHR46494">
    <property type="entry name" value="CORA FAMILY METAL ION TRANSPORTER (EUROFUNG)"/>
    <property type="match status" value="1"/>
</dbReference>
<protein>
    <recommendedName>
        <fullName evidence="15">Magnesium transporter</fullName>
    </recommendedName>
</protein>
<evidence type="ECO:0000256" key="9">
    <source>
        <dbReference type="ARBA" id="ARBA00023136"/>
    </source>
</evidence>
<dbReference type="PANTHER" id="PTHR46494:SF1">
    <property type="entry name" value="CORA FAMILY METAL ION TRANSPORTER (EUROFUNG)"/>
    <property type="match status" value="1"/>
</dbReference>
<proteinExistence type="inferred from homology"/>
<dbReference type="AlphaFoldDB" id="A0A430AWM3"/>
<comment type="catalytic activity">
    <reaction evidence="10">
        <text>Mg(2+)(in) = Mg(2+)(out)</text>
        <dbReference type="Rhea" id="RHEA:29827"/>
        <dbReference type="ChEBI" id="CHEBI:18420"/>
    </reaction>
</comment>
<evidence type="ECO:0000256" key="12">
    <source>
        <dbReference type="SAM" id="Phobius"/>
    </source>
</evidence>
<feature type="transmembrane region" description="Helical" evidence="12">
    <location>
        <begin position="255"/>
        <end position="274"/>
    </location>
</feature>
<comment type="subcellular location">
    <subcellularLocation>
        <location evidence="1">Cell membrane</location>
        <topology evidence="1">Multi-pass membrane protein</topology>
    </subcellularLocation>
</comment>
<organism evidence="13 14">
    <name type="scientific">Vagococcus acidifermentans</name>
    <dbReference type="NCBI Taxonomy" id="564710"/>
    <lineage>
        <taxon>Bacteria</taxon>
        <taxon>Bacillati</taxon>
        <taxon>Bacillota</taxon>
        <taxon>Bacilli</taxon>
        <taxon>Lactobacillales</taxon>
        <taxon>Enterococcaceae</taxon>
        <taxon>Vagococcus</taxon>
    </lineage>
</organism>
<keyword evidence="6" id="KW-0460">Magnesium</keyword>
<comment type="function">
    <text evidence="11">Mediates influx of magnesium ions. Alternates between open and closed states. Activated by low cytoplasmic Mg(2+) levels. Inactive when cytoplasmic Mg(2+) levels are high.</text>
</comment>
<keyword evidence="5 12" id="KW-0812">Transmembrane</keyword>
<dbReference type="Gene3D" id="1.20.58.340">
    <property type="entry name" value="Magnesium transport protein CorA, transmembrane region"/>
    <property type="match status" value="2"/>
</dbReference>
<evidence type="ECO:0000256" key="6">
    <source>
        <dbReference type="ARBA" id="ARBA00022842"/>
    </source>
</evidence>
<dbReference type="InterPro" id="IPR002523">
    <property type="entry name" value="MgTranspt_CorA/ZnTranspt_ZntB"/>
</dbReference>
<keyword evidence="7 12" id="KW-1133">Transmembrane helix</keyword>
<accession>A0A430AWM3</accession>
<dbReference type="InterPro" id="IPR045861">
    <property type="entry name" value="CorA_cytoplasmic_dom"/>
</dbReference>
<evidence type="ECO:0000256" key="4">
    <source>
        <dbReference type="ARBA" id="ARBA00022475"/>
    </source>
</evidence>
<evidence type="ECO:0000256" key="11">
    <source>
        <dbReference type="ARBA" id="ARBA00045497"/>
    </source>
</evidence>
<feature type="transmembrane region" description="Helical" evidence="12">
    <location>
        <begin position="286"/>
        <end position="306"/>
    </location>
</feature>
<evidence type="ECO:0000256" key="10">
    <source>
        <dbReference type="ARBA" id="ARBA00034269"/>
    </source>
</evidence>
<keyword evidence="4" id="KW-1003">Cell membrane</keyword>
<keyword evidence="9 12" id="KW-0472">Membrane</keyword>
<keyword evidence="8" id="KW-0406">Ion transport</keyword>
<evidence type="ECO:0000313" key="14">
    <source>
        <dbReference type="Proteomes" id="UP000286773"/>
    </source>
</evidence>
<dbReference type="Pfam" id="PF01544">
    <property type="entry name" value="CorA"/>
    <property type="match status" value="1"/>
</dbReference>
<evidence type="ECO:0000256" key="7">
    <source>
        <dbReference type="ARBA" id="ARBA00022989"/>
    </source>
</evidence>
<evidence type="ECO:0000256" key="3">
    <source>
        <dbReference type="ARBA" id="ARBA00022448"/>
    </source>
</evidence>
<evidence type="ECO:0000256" key="5">
    <source>
        <dbReference type="ARBA" id="ARBA00022692"/>
    </source>
</evidence>
<dbReference type="FunFam" id="1.20.58.340:FF:000004">
    <property type="entry name" value="Magnesium transport protein CorA"/>
    <property type="match status" value="1"/>
</dbReference>
<dbReference type="OrthoDB" id="9803416at2"/>
<comment type="caution">
    <text evidence="13">The sequence shown here is derived from an EMBL/GenBank/DDBJ whole genome shotgun (WGS) entry which is preliminary data.</text>
</comment>
<reference evidence="13 14" key="1">
    <citation type="submission" date="2017-05" db="EMBL/GenBank/DDBJ databases">
        <title>Vagococcus spp. assemblies.</title>
        <authorList>
            <person name="Gulvik C.A."/>
        </authorList>
    </citation>
    <scope>NUCLEOTIDE SEQUENCE [LARGE SCALE GENOMIC DNA]</scope>
    <source>
        <strain evidence="13 14">LMG 24798</strain>
    </source>
</reference>
<dbReference type="GO" id="GO:0015095">
    <property type="term" value="F:magnesium ion transmembrane transporter activity"/>
    <property type="evidence" value="ECO:0007669"/>
    <property type="project" value="TreeGrafter"/>
</dbReference>
<dbReference type="EMBL" id="NGKC01000005">
    <property type="protein sequence ID" value="RSU12436.1"/>
    <property type="molecule type" value="Genomic_DNA"/>
</dbReference>
<evidence type="ECO:0000256" key="8">
    <source>
        <dbReference type="ARBA" id="ARBA00023065"/>
    </source>
</evidence>
<dbReference type="GO" id="GO:0015087">
    <property type="term" value="F:cobalt ion transmembrane transporter activity"/>
    <property type="evidence" value="ECO:0007669"/>
    <property type="project" value="TreeGrafter"/>
</dbReference>
<comment type="similarity">
    <text evidence="2">Belongs to the CorA metal ion transporter (MIT) (TC 1.A.35) family.</text>
</comment>
<name>A0A430AWM3_9ENTE</name>
<sequence>MHIINFTKETKMSSITDVLPGEMVFIVCQRRDFAAVKQQLHLDSMSQSEAVVKRKGVTFESGADFDLINLVQFRWRRTLFEFEKLRIYRSQHFIVLETQNDGYLYEELLAWLARDSFQEQTLMDSISFAYCQVFEFLLDQMFEALFSFEDELEEMEVSILENRYNKFSFERLIALKRQAFRVRRYLRSTLYVGDELLVDENNFIETVNRKYFTNIDTKINRLSEYSADLYEKSEGLLDIYDIIMSQRSNNFLNKLTILTAVATPLTVISGIYGMNFVNMPELKHPYGYFIVLAIMLVSVVLTLLVLKWKKHL</sequence>
<evidence type="ECO:0000313" key="13">
    <source>
        <dbReference type="EMBL" id="RSU12436.1"/>
    </source>
</evidence>
<dbReference type="SUPFAM" id="SSF143865">
    <property type="entry name" value="CorA soluble domain-like"/>
    <property type="match status" value="1"/>
</dbReference>
<evidence type="ECO:0008006" key="15">
    <source>
        <dbReference type="Google" id="ProtNLM"/>
    </source>
</evidence>
<dbReference type="RefSeq" id="WP_126813235.1">
    <property type="nucleotide sequence ID" value="NZ_NGKC01000005.1"/>
</dbReference>
<dbReference type="Proteomes" id="UP000286773">
    <property type="component" value="Unassembled WGS sequence"/>
</dbReference>
<keyword evidence="14" id="KW-1185">Reference proteome</keyword>
<dbReference type="GO" id="GO:0050897">
    <property type="term" value="F:cobalt ion binding"/>
    <property type="evidence" value="ECO:0007669"/>
    <property type="project" value="TreeGrafter"/>
</dbReference>
<evidence type="ECO:0000256" key="1">
    <source>
        <dbReference type="ARBA" id="ARBA00004651"/>
    </source>
</evidence>
<keyword evidence="3" id="KW-0813">Transport</keyword>
<dbReference type="GO" id="GO:0000287">
    <property type="term" value="F:magnesium ion binding"/>
    <property type="evidence" value="ECO:0007669"/>
    <property type="project" value="TreeGrafter"/>
</dbReference>
<dbReference type="GO" id="GO:0005886">
    <property type="term" value="C:plasma membrane"/>
    <property type="evidence" value="ECO:0007669"/>
    <property type="project" value="UniProtKB-SubCell"/>
</dbReference>
<evidence type="ECO:0000256" key="2">
    <source>
        <dbReference type="ARBA" id="ARBA00009765"/>
    </source>
</evidence>
<dbReference type="InterPro" id="IPR045863">
    <property type="entry name" value="CorA_TM1_TM2"/>
</dbReference>
<dbReference type="SUPFAM" id="SSF144083">
    <property type="entry name" value="Magnesium transport protein CorA, transmembrane region"/>
    <property type="match status" value="1"/>
</dbReference>